<feature type="compositionally biased region" description="Basic residues" evidence="1">
    <location>
        <begin position="218"/>
        <end position="233"/>
    </location>
</feature>
<dbReference type="OrthoDB" id="3649538at2759"/>
<feature type="compositionally biased region" description="Gly residues" evidence="1">
    <location>
        <begin position="204"/>
        <end position="215"/>
    </location>
</feature>
<keyword evidence="3" id="KW-1185">Reference proteome</keyword>
<sequence>MAAADYFHPGGGPSYLQPGPPMQNSASTPQNPPYPLSDAPPPYSAFADARPHSQPPPQQRPPAPADDIYRPAPPPANPYPHEKTSRPPHQINDYYHYQQQQQQSAYQQQQGYFPAPSGSSPPQIYRDDRKPSTMPGYKPSHSPYREAERDRSRSRSRSRSRDRHRKHHNKSQPTRKKSSGVNTFLGAGGGALIGDAIFPGLGTLGGALLGGLGGREYGKKRASSNPNQRRHRSYSNDFDYGHYNPRDDDYSRRGRKY</sequence>
<feature type="compositionally biased region" description="Basic and acidic residues" evidence="1">
    <location>
        <begin position="244"/>
        <end position="257"/>
    </location>
</feature>
<evidence type="ECO:0000256" key="1">
    <source>
        <dbReference type="SAM" id="MobiDB-lite"/>
    </source>
</evidence>
<reference evidence="2" key="1">
    <citation type="journal article" date="2020" name="Stud. Mycol.">
        <title>101 Dothideomycetes genomes: a test case for predicting lifestyles and emergence of pathogens.</title>
        <authorList>
            <person name="Haridas S."/>
            <person name="Albert R."/>
            <person name="Binder M."/>
            <person name="Bloem J."/>
            <person name="Labutti K."/>
            <person name="Salamov A."/>
            <person name="Andreopoulos B."/>
            <person name="Baker S."/>
            <person name="Barry K."/>
            <person name="Bills G."/>
            <person name="Bluhm B."/>
            <person name="Cannon C."/>
            <person name="Castanera R."/>
            <person name="Culley D."/>
            <person name="Daum C."/>
            <person name="Ezra D."/>
            <person name="Gonzalez J."/>
            <person name="Henrissat B."/>
            <person name="Kuo A."/>
            <person name="Liang C."/>
            <person name="Lipzen A."/>
            <person name="Lutzoni F."/>
            <person name="Magnuson J."/>
            <person name="Mondo S."/>
            <person name="Nolan M."/>
            <person name="Ohm R."/>
            <person name="Pangilinan J."/>
            <person name="Park H.-J."/>
            <person name="Ramirez L."/>
            <person name="Alfaro M."/>
            <person name="Sun H."/>
            <person name="Tritt A."/>
            <person name="Yoshinaga Y."/>
            <person name="Zwiers L.-H."/>
            <person name="Turgeon B."/>
            <person name="Goodwin S."/>
            <person name="Spatafora J."/>
            <person name="Crous P."/>
            <person name="Grigoriev I."/>
        </authorList>
    </citation>
    <scope>NUCLEOTIDE SEQUENCE</scope>
    <source>
        <strain evidence="2">SCOH1-5</strain>
    </source>
</reference>
<feature type="compositionally biased region" description="Basic and acidic residues" evidence="1">
    <location>
        <begin position="143"/>
        <end position="153"/>
    </location>
</feature>
<accession>A0A6A6FDM7</accession>
<evidence type="ECO:0000313" key="2">
    <source>
        <dbReference type="EMBL" id="KAF2211485.1"/>
    </source>
</evidence>
<feature type="compositionally biased region" description="Pro residues" evidence="1">
    <location>
        <begin position="30"/>
        <end position="43"/>
    </location>
</feature>
<feature type="region of interest" description="Disordered" evidence="1">
    <location>
        <begin position="1"/>
        <end position="186"/>
    </location>
</feature>
<feature type="compositionally biased region" description="Pro residues" evidence="1">
    <location>
        <begin position="53"/>
        <end position="64"/>
    </location>
</feature>
<gene>
    <name evidence="2" type="ORF">CERZMDRAFT_85287</name>
</gene>
<evidence type="ECO:0000313" key="3">
    <source>
        <dbReference type="Proteomes" id="UP000799539"/>
    </source>
</evidence>
<feature type="compositionally biased region" description="Low complexity" evidence="1">
    <location>
        <begin position="94"/>
        <end position="112"/>
    </location>
</feature>
<dbReference type="EMBL" id="ML992676">
    <property type="protein sequence ID" value="KAF2211485.1"/>
    <property type="molecule type" value="Genomic_DNA"/>
</dbReference>
<organism evidence="2 3">
    <name type="scientific">Cercospora zeae-maydis SCOH1-5</name>
    <dbReference type="NCBI Taxonomy" id="717836"/>
    <lineage>
        <taxon>Eukaryota</taxon>
        <taxon>Fungi</taxon>
        <taxon>Dikarya</taxon>
        <taxon>Ascomycota</taxon>
        <taxon>Pezizomycotina</taxon>
        <taxon>Dothideomycetes</taxon>
        <taxon>Dothideomycetidae</taxon>
        <taxon>Mycosphaerellales</taxon>
        <taxon>Mycosphaerellaceae</taxon>
        <taxon>Cercospora</taxon>
    </lineage>
</organism>
<name>A0A6A6FDM7_9PEZI</name>
<protein>
    <submittedName>
        <fullName evidence="2">Uncharacterized protein</fullName>
    </submittedName>
</protein>
<feature type="compositionally biased region" description="Basic residues" evidence="1">
    <location>
        <begin position="154"/>
        <end position="178"/>
    </location>
</feature>
<dbReference type="AlphaFoldDB" id="A0A6A6FDM7"/>
<proteinExistence type="predicted"/>
<dbReference type="Proteomes" id="UP000799539">
    <property type="component" value="Unassembled WGS sequence"/>
</dbReference>
<feature type="region of interest" description="Disordered" evidence="1">
    <location>
        <begin position="204"/>
        <end position="257"/>
    </location>
</feature>